<dbReference type="EMBL" id="MTKT01004266">
    <property type="protein sequence ID" value="OWM72662.1"/>
    <property type="molecule type" value="Genomic_DNA"/>
</dbReference>
<gene>
    <name evidence="1" type="ORF">CDL15_Pgr005251</name>
</gene>
<proteinExistence type="predicted"/>
<evidence type="ECO:0000313" key="1">
    <source>
        <dbReference type="EMBL" id="OWM72662.1"/>
    </source>
</evidence>
<evidence type="ECO:0000313" key="2">
    <source>
        <dbReference type="Proteomes" id="UP000197138"/>
    </source>
</evidence>
<dbReference type="AlphaFoldDB" id="A0A218WKV5"/>
<sequence>MLGCKGCTFGELGAQGMWLECTGGSRAHGQARDRRVGRSGGRLWLGSLLISSFGKVSQNGGLTACPSLTACSSRGCSQRLQKRPNLIAMIDMELPMTVFSLLLWICGDVIPDAEMRSCWDEVISLKPYLCGSDVFDLPKAELVARRLPVGLPETGFAAEE</sequence>
<organism evidence="1 2">
    <name type="scientific">Punica granatum</name>
    <name type="common">Pomegranate</name>
    <dbReference type="NCBI Taxonomy" id="22663"/>
    <lineage>
        <taxon>Eukaryota</taxon>
        <taxon>Viridiplantae</taxon>
        <taxon>Streptophyta</taxon>
        <taxon>Embryophyta</taxon>
        <taxon>Tracheophyta</taxon>
        <taxon>Spermatophyta</taxon>
        <taxon>Magnoliopsida</taxon>
        <taxon>eudicotyledons</taxon>
        <taxon>Gunneridae</taxon>
        <taxon>Pentapetalae</taxon>
        <taxon>rosids</taxon>
        <taxon>malvids</taxon>
        <taxon>Myrtales</taxon>
        <taxon>Lythraceae</taxon>
        <taxon>Punica</taxon>
    </lineage>
</organism>
<dbReference type="Proteomes" id="UP000197138">
    <property type="component" value="Unassembled WGS sequence"/>
</dbReference>
<accession>A0A218WKV5</accession>
<comment type="caution">
    <text evidence="1">The sequence shown here is derived from an EMBL/GenBank/DDBJ whole genome shotgun (WGS) entry which is preliminary data.</text>
</comment>
<name>A0A218WKV5_PUNGR</name>
<reference evidence="2" key="1">
    <citation type="journal article" date="2017" name="Plant J.">
        <title>The pomegranate (Punica granatum L.) genome and the genomics of punicalagin biosynthesis.</title>
        <authorList>
            <person name="Qin G."/>
            <person name="Xu C."/>
            <person name="Ming R."/>
            <person name="Tang H."/>
            <person name="Guyot R."/>
            <person name="Kramer E.M."/>
            <person name="Hu Y."/>
            <person name="Yi X."/>
            <person name="Qi Y."/>
            <person name="Xu X."/>
            <person name="Gao Z."/>
            <person name="Pan H."/>
            <person name="Jian J."/>
            <person name="Tian Y."/>
            <person name="Yue Z."/>
            <person name="Xu Y."/>
        </authorList>
    </citation>
    <scope>NUCLEOTIDE SEQUENCE [LARGE SCALE GENOMIC DNA]</scope>
    <source>
        <strain evidence="2">cv. Dabenzi</strain>
    </source>
</reference>
<protein>
    <submittedName>
        <fullName evidence="1">Uncharacterized protein</fullName>
    </submittedName>
</protein>